<gene>
    <name evidence="2" type="ORF">KSF_007200</name>
</gene>
<evidence type="ECO:0000259" key="1">
    <source>
        <dbReference type="Pfam" id="PF11706"/>
    </source>
</evidence>
<protein>
    <recommendedName>
        <fullName evidence="1">Zinc finger CGNR domain-containing protein</fullName>
    </recommendedName>
</protein>
<dbReference type="InterPro" id="IPR023286">
    <property type="entry name" value="ABATE_dom_sf"/>
</dbReference>
<dbReference type="SUPFAM" id="SSF160904">
    <property type="entry name" value="Jann2411-like"/>
    <property type="match status" value="1"/>
</dbReference>
<evidence type="ECO:0000313" key="2">
    <source>
        <dbReference type="EMBL" id="GHO90672.1"/>
    </source>
</evidence>
<keyword evidence="3" id="KW-1185">Reference proteome</keyword>
<accession>A0A8J3IFL1</accession>
<dbReference type="PANTHER" id="PTHR35525:SF3">
    <property type="entry name" value="BLL6575 PROTEIN"/>
    <property type="match status" value="1"/>
</dbReference>
<dbReference type="EMBL" id="BNJK01000001">
    <property type="protein sequence ID" value="GHO90672.1"/>
    <property type="molecule type" value="Genomic_DNA"/>
</dbReference>
<dbReference type="Pfam" id="PF07336">
    <property type="entry name" value="ABATE"/>
    <property type="match status" value="1"/>
</dbReference>
<name>A0A8J3IFL1_9CHLR</name>
<reference evidence="2" key="1">
    <citation type="submission" date="2020-10" db="EMBL/GenBank/DDBJ databases">
        <title>Taxonomic study of unclassified bacteria belonging to the class Ktedonobacteria.</title>
        <authorList>
            <person name="Yabe S."/>
            <person name="Wang C.M."/>
            <person name="Zheng Y."/>
            <person name="Sakai Y."/>
            <person name="Cavaletti L."/>
            <person name="Monciardini P."/>
            <person name="Donadio S."/>
        </authorList>
    </citation>
    <scope>NUCLEOTIDE SEQUENCE</scope>
    <source>
        <strain evidence="2">ID150040</strain>
    </source>
</reference>
<proteinExistence type="predicted"/>
<dbReference type="AlphaFoldDB" id="A0A8J3IFL1"/>
<sequence>MDFTNYTSLSVRFAVDLVNTLHPVTNHDALTTKEDLLSFLTAHEEVVTMSAQEAQVDTQAVTNLYHEAVHRWQITEDDVAQVRAVRGPLRTVFERAASDQQGIAALLNEQLRLYGATPRISWHHGPLHLHFESVADGVAHWLAVTALMGLVVVLCDYGADRFGICASESCRSAFIDTSKNTRKRYCSLACAHRESVAAFRARQRSSLET</sequence>
<dbReference type="PANTHER" id="PTHR35525">
    <property type="entry name" value="BLL6575 PROTEIN"/>
    <property type="match status" value="1"/>
</dbReference>
<dbReference type="InterPro" id="IPR010852">
    <property type="entry name" value="ABATE"/>
</dbReference>
<dbReference type="Proteomes" id="UP000597444">
    <property type="component" value="Unassembled WGS sequence"/>
</dbReference>
<dbReference type="Gene3D" id="1.10.3300.10">
    <property type="entry name" value="Jann2411-like domain"/>
    <property type="match status" value="1"/>
</dbReference>
<dbReference type="InterPro" id="IPR021005">
    <property type="entry name" value="Znf_CGNR"/>
</dbReference>
<dbReference type="Pfam" id="PF11706">
    <property type="entry name" value="zf-CGNR"/>
    <property type="match status" value="1"/>
</dbReference>
<organism evidence="2 3">
    <name type="scientific">Reticulibacter mediterranei</name>
    <dbReference type="NCBI Taxonomy" id="2778369"/>
    <lineage>
        <taxon>Bacteria</taxon>
        <taxon>Bacillati</taxon>
        <taxon>Chloroflexota</taxon>
        <taxon>Ktedonobacteria</taxon>
        <taxon>Ktedonobacterales</taxon>
        <taxon>Reticulibacteraceae</taxon>
        <taxon>Reticulibacter</taxon>
    </lineage>
</organism>
<comment type="caution">
    <text evidence="2">The sequence shown here is derived from an EMBL/GenBank/DDBJ whole genome shotgun (WGS) entry which is preliminary data.</text>
</comment>
<feature type="domain" description="Zinc finger CGNR" evidence="1">
    <location>
        <begin position="161"/>
        <end position="203"/>
    </location>
</feature>
<evidence type="ECO:0000313" key="3">
    <source>
        <dbReference type="Proteomes" id="UP000597444"/>
    </source>
</evidence>